<reference evidence="18" key="1">
    <citation type="submission" date="2023-09" db="UniProtKB">
        <authorList>
            <consortium name="Ensembl"/>
        </authorList>
    </citation>
    <scope>IDENTIFICATION</scope>
</reference>
<evidence type="ECO:0000256" key="16">
    <source>
        <dbReference type="SAM" id="Phobius"/>
    </source>
</evidence>
<keyword evidence="12 16" id="KW-0472">Membrane</keyword>
<dbReference type="InterPro" id="IPR008347">
    <property type="entry name" value="TrpV1-4"/>
</dbReference>
<evidence type="ECO:0000256" key="6">
    <source>
        <dbReference type="ARBA" id="ARBA00022692"/>
    </source>
</evidence>
<dbReference type="PANTHER" id="PTHR10582">
    <property type="entry name" value="TRANSIENT RECEPTOR POTENTIAL ION CHANNEL PROTEIN"/>
    <property type="match status" value="1"/>
</dbReference>
<comment type="subcellular location">
    <subcellularLocation>
        <location evidence="1">Cell membrane</location>
        <topology evidence="1">Multi-pass membrane protein</topology>
    </subcellularLocation>
</comment>
<keyword evidence="6 16" id="KW-0812">Transmembrane</keyword>
<keyword evidence="4" id="KW-0109">Calcium transport</keyword>
<feature type="transmembrane region" description="Helical" evidence="16">
    <location>
        <begin position="471"/>
        <end position="496"/>
    </location>
</feature>
<keyword evidence="10 15" id="KW-0040">ANK repeat</keyword>
<dbReference type="InterPro" id="IPR002110">
    <property type="entry name" value="Ankyrin_rpt"/>
</dbReference>
<dbReference type="SMART" id="SM00248">
    <property type="entry name" value="ANK"/>
    <property type="match status" value="4"/>
</dbReference>
<evidence type="ECO:0000256" key="12">
    <source>
        <dbReference type="ARBA" id="ARBA00023136"/>
    </source>
</evidence>
<comment type="catalytic activity">
    <reaction evidence="14">
        <text>Ca(2+)(in) = Ca(2+)(out)</text>
        <dbReference type="Rhea" id="RHEA:29671"/>
        <dbReference type="ChEBI" id="CHEBI:29108"/>
    </reaction>
</comment>
<feature type="signal peptide" evidence="17">
    <location>
        <begin position="1"/>
        <end position="16"/>
    </location>
</feature>
<feature type="chain" id="PRO_5017454988" evidence="17">
    <location>
        <begin position="17"/>
        <end position="552"/>
    </location>
</feature>
<dbReference type="GO" id="GO:0005262">
    <property type="term" value="F:calcium channel activity"/>
    <property type="evidence" value="ECO:0007669"/>
    <property type="project" value="UniProtKB-KW"/>
</dbReference>
<dbReference type="GO" id="GO:0098703">
    <property type="term" value="P:calcium ion import across plasma membrane"/>
    <property type="evidence" value="ECO:0007669"/>
    <property type="project" value="TreeGrafter"/>
</dbReference>
<dbReference type="Gene3D" id="1.25.40.20">
    <property type="entry name" value="Ankyrin repeat-containing domain"/>
    <property type="match status" value="1"/>
</dbReference>
<dbReference type="InterPro" id="IPR036770">
    <property type="entry name" value="Ankyrin_rpt-contain_sf"/>
</dbReference>
<evidence type="ECO:0000256" key="14">
    <source>
        <dbReference type="ARBA" id="ARBA00036634"/>
    </source>
</evidence>
<evidence type="ECO:0000256" key="7">
    <source>
        <dbReference type="ARBA" id="ARBA00022737"/>
    </source>
</evidence>
<keyword evidence="7" id="KW-0677">Repeat</keyword>
<keyword evidence="8" id="KW-0106">Calcium</keyword>
<dbReference type="InterPro" id="IPR024862">
    <property type="entry name" value="TRPV"/>
</dbReference>
<evidence type="ECO:0000313" key="18">
    <source>
        <dbReference type="Ensembl" id="ENSPNYP00000006980.1"/>
    </source>
</evidence>
<evidence type="ECO:0000256" key="9">
    <source>
        <dbReference type="ARBA" id="ARBA00022989"/>
    </source>
</evidence>
<feature type="transmembrane region" description="Helical" evidence="16">
    <location>
        <begin position="386"/>
        <end position="405"/>
    </location>
</feature>
<dbReference type="GeneTree" id="ENSGT00940000158512"/>
<dbReference type="FunFam" id="1.25.40.20:FF:000018">
    <property type="entry name" value="Transient receptor potential cation channel subfamily V member 1"/>
    <property type="match status" value="1"/>
</dbReference>
<dbReference type="PANTHER" id="PTHR10582:SF5">
    <property type="entry name" value="TRANSIENT RECEPTOR POTENTIAL CATION CHANNEL SUBFAMILY V MEMBER 2"/>
    <property type="match status" value="1"/>
</dbReference>
<sequence>MYFGTLFFFRSPGSLVSVLTTLAVKHSKGTKYLKGDATELHDLLDHLRCHDKRLTSPEFTDETNGKTALLKALLNLKGGNNTIEVLLDIAEKTGDLENLINASYTDPYYKGQTALHVAIERRSFEHVKLLVQKGADVQAKANGKFFQRHAEMGFYSGELPLSLAACTNQPDIVSFLMENPYRRADVTDRDSQGNTVLHTLVVIADNTKENTDMIAKMYDEILVQQNKLDKKVQFVEIENNDGMTPLKLAAKLGKIELFRHMLHREFMDEETRPLSRKFTEWIYGPVHSSLYDMTSIDTDEKDSVLEIIVFGSEIPMLQIEPLRSLLQTKWERKEEQPPFPIENIPLDHLRCVGELIIILGESPYLQCFISLLLICVVLYGCGLKEYVGLLVLSLALAWVNLLYYLRGSKVRVLLLKQAAWPDMSGSVYSICFSLDDPGSFFEPYKCVKPSYNDICFTTLELFKFTIGMGDLFYILLICYIILTYILLLNMLIALMGNTVERISTQSENIRNFDKLTMKRSFFFFCFRPRDKILGKASCDMHTFLLSFLQKCN</sequence>
<keyword evidence="2" id="KW-0813">Transport</keyword>
<evidence type="ECO:0000256" key="1">
    <source>
        <dbReference type="ARBA" id="ARBA00004651"/>
    </source>
</evidence>
<proteinExistence type="predicted"/>
<dbReference type="PROSITE" id="PS50297">
    <property type="entry name" value="ANK_REP_REGION"/>
    <property type="match status" value="1"/>
</dbReference>
<keyword evidence="3" id="KW-1003">Cell membrane</keyword>
<dbReference type="SUPFAM" id="SSF48403">
    <property type="entry name" value="Ankyrin repeat"/>
    <property type="match status" value="1"/>
</dbReference>
<evidence type="ECO:0000256" key="10">
    <source>
        <dbReference type="ARBA" id="ARBA00023043"/>
    </source>
</evidence>
<evidence type="ECO:0000256" key="11">
    <source>
        <dbReference type="ARBA" id="ARBA00023065"/>
    </source>
</evidence>
<keyword evidence="11" id="KW-0406">Ion transport</keyword>
<evidence type="ECO:0000256" key="13">
    <source>
        <dbReference type="ARBA" id="ARBA00023303"/>
    </source>
</evidence>
<dbReference type="Pfam" id="PF12796">
    <property type="entry name" value="Ank_2"/>
    <property type="match status" value="2"/>
</dbReference>
<feature type="repeat" description="ANK" evidence="15">
    <location>
        <begin position="110"/>
        <end position="142"/>
    </location>
</feature>
<evidence type="ECO:0000256" key="5">
    <source>
        <dbReference type="ARBA" id="ARBA00022673"/>
    </source>
</evidence>
<evidence type="ECO:0000256" key="15">
    <source>
        <dbReference type="PROSITE-ProRule" id="PRU00023"/>
    </source>
</evidence>
<dbReference type="AlphaFoldDB" id="A0A3B4F8X2"/>
<evidence type="ECO:0000256" key="8">
    <source>
        <dbReference type="ARBA" id="ARBA00022837"/>
    </source>
</evidence>
<organism evidence="18">
    <name type="scientific">Pundamilia nyererei</name>
    <dbReference type="NCBI Taxonomy" id="303518"/>
    <lineage>
        <taxon>Eukaryota</taxon>
        <taxon>Metazoa</taxon>
        <taxon>Chordata</taxon>
        <taxon>Craniata</taxon>
        <taxon>Vertebrata</taxon>
        <taxon>Euteleostomi</taxon>
        <taxon>Actinopterygii</taxon>
        <taxon>Neopterygii</taxon>
        <taxon>Teleostei</taxon>
        <taxon>Neoteleostei</taxon>
        <taxon>Acanthomorphata</taxon>
        <taxon>Ovalentaria</taxon>
        <taxon>Cichlomorphae</taxon>
        <taxon>Cichliformes</taxon>
        <taxon>Cichlidae</taxon>
        <taxon>African cichlids</taxon>
        <taxon>Pseudocrenilabrinae</taxon>
        <taxon>Haplochromini</taxon>
        <taxon>Pundamilia</taxon>
    </lineage>
</organism>
<dbReference type="PRINTS" id="PR01768">
    <property type="entry name" value="TRPVRECEPTOR"/>
</dbReference>
<dbReference type="STRING" id="303518.ENSPNYP00000006980"/>
<evidence type="ECO:0000256" key="3">
    <source>
        <dbReference type="ARBA" id="ARBA00022475"/>
    </source>
</evidence>
<evidence type="ECO:0000256" key="17">
    <source>
        <dbReference type="SAM" id="SignalP"/>
    </source>
</evidence>
<name>A0A3B4F8X2_9CICH</name>
<evidence type="ECO:0000256" key="2">
    <source>
        <dbReference type="ARBA" id="ARBA00022448"/>
    </source>
</evidence>
<evidence type="ECO:0000256" key="4">
    <source>
        <dbReference type="ARBA" id="ARBA00022568"/>
    </source>
</evidence>
<keyword evidence="9 16" id="KW-1133">Transmembrane helix</keyword>
<keyword evidence="13" id="KW-0407">Ion channel</keyword>
<keyword evidence="5" id="KW-0107">Calcium channel</keyword>
<accession>A0A3B4F8X2</accession>
<dbReference type="PROSITE" id="PS50088">
    <property type="entry name" value="ANK_REPEAT"/>
    <property type="match status" value="1"/>
</dbReference>
<protein>
    <submittedName>
        <fullName evidence="18">Uncharacterized protein</fullName>
    </submittedName>
</protein>
<dbReference type="GO" id="GO:0005886">
    <property type="term" value="C:plasma membrane"/>
    <property type="evidence" value="ECO:0007669"/>
    <property type="project" value="UniProtKB-SubCell"/>
</dbReference>
<dbReference type="Ensembl" id="ENSPNYT00000007153.1">
    <property type="protein sequence ID" value="ENSPNYP00000006980.1"/>
    <property type="gene ID" value="ENSPNYG00000005118.1"/>
</dbReference>
<feature type="transmembrane region" description="Helical" evidence="16">
    <location>
        <begin position="363"/>
        <end position="380"/>
    </location>
</feature>
<keyword evidence="17" id="KW-0732">Signal</keyword>